<protein>
    <submittedName>
        <fullName evidence="2">Uncharacterized protein</fullName>
    </submittedName>
</protein>
<dbReference type="HOGENOM" id="CLU_1571557_0_0_1"/>
<reference evidence="2 3" key="1">
    <citation type="submission" date="2014-04" db="EMBL/GenBank/DDBJ databases">
        <authorList>
            <consortium name="DOE Joint Genome Institute"/>
            <person name="Kuo A."/>
            <person name="Kohler A."/>
            <person name="Nagy L.G."/>
            <person name="Floudas D."/>
            <person name="Copeland A."/>
            <person name="Barry K.W."/>
            <person name="Cichocki N."/>
            <person name="Veneault-Fourrey C."/>
            <person name="LaButti K."/>
            <person name="Lindquist E.A."/>
            <person name="Lipzen A."/>
            <person name="Lundell T."/>
            <person name="Morin E."/>
            <person name="Murat C."/>
            <person name="Sun H."/>
            <person name="Tunlid A."/>
            <person name="Henrissat B."/>
            <person name="Grigoriev I.V."/>
            <person name="Hibbett D.S."/>
            <person name="Martin F."/>
            <person name="Nordberg H.P."/>
            <person name="Cantor M.N."/>
            <person name="Hua S.X."/>
        </authorList>
    </citation>
    <scope>NUCLEOTIDE SEQUENCE [LARGE SCALE GENOMIC DNA]</scope>
    <source>
        <strain evidence="2 3">Foug A</strain>
    </source>
</reference>
<name>A0A0C3EBT4_9AGAM</name>
<accession>A0A0C3EBT4</accession>
<reference evidence="3" key="2">
    <citation type="submission" date="2015-01" db="EMBL/GenBank/DDBJ databases">
        <title>Evolutionary Origins and Diversification of the Mycorrhizal Mutualists.</title>
        <authorList>
            <consortium name="DOE Joint Genome Institute"/>
            <consortium name="Mycorrhizal Genomics Consortium"/>
            <person name="Kohler A."/>
            <person name="Kuo A."/>
            <person name="Nagy L.G."/>
            <person name="Floudas D."/>
            <person name="Copeland A."/>
            <person name="Barry K.W."/>
            <person name="Cichocki N."/>
            <person name="Veneault-Fourrey C."/>
            <person name="LaButti K."/>
            <person name="Lindquist E.A."/>
            <person name="Lipzen A."/>
            <person name="Lundell T."/>
            <person name="Morin E."/>
            <person name="Murat C."/>
            <person name="Riley R."/>
            <person name="Ohm R."/>
            <person name="Sun H."/>
            <person name="Tunlid A."/>
            <person name="Henrissat B."/>
            <person name="Grigoriev I.V."/>
            <person name="Hibbett D.S."/>
            <person name="Martin F."/>
        </authorList>
    </citation>
    <scope>NUCLEOTIDE SEQUENCE [LARGE SCALE GENOMIC DNA]</scope>
    <source>
        <strain evidence="3">Foug A</strain>
    </source>
</reference>
<dbReference type="OrthoDB" id="5532350at2759"/>
<dbReference type="InParanoid" id="A0A0C3EBT4"/>
<proteinExistence type="predicted"/>
<evidence type="ECO:0000313" key="2">
    <source>
        <dbReference type="EMBL" id="KIM65421.1"/>
    </source>
</evidence>
<sequence length="170" mass="19549">MLARVSRTLYHDSVRRMPFTVRTHTVGRREGSVAESRQFGKKEKTRCRVIAQDESRGASLLVQLCSGLAKLWMTPSSRQRTKLQNSRQRRRGRKRLINLVVVLFSLGCTTIPNVNLILLLNILNDIGSLHYTPSKSARKITILIMYMTPLKWGYRRTTSRWKGGILSLDH</sequence>
<keyword evidence="3" id="KW-1185">Reference proteome</keyword>
<keyword evidence="1" id="KW-0472">Membrane</keyword>
<organism evidence="2 3">
    <name type="scientific">Scleroderma citrinum Foug A</name>
    <dbReference type="NCBI Taxonomy" id="1036808"/>
    <lineage>
        <taxon>Eukaryota</taxon>
        <taxon>Fungi</taxon>
        <taxon>Dikarya</taxon>
        <taxon>Basidiomycota</taxon>
        <taxon>Agaricomycotina</taxon>
        <taxon>Agaricomycetes</taxon>
        <taxon>Agaricomycetidae</taxon>
        <taxon>Boletales</taxon>
        <taxon>Sclerodermatineae</taxon>
        <taxon>Sclerodermataceae</taxon>
        <taxon>Scleroderma</taxon>
    </lineage>
</organism>
<dbReference type="EMBL" id="KN822022">
    <property type="protein sequence ID" value="KIM65421.1"/>
    <property type="molecule type" value="Genomic_DNA"/>
</dbReference>
<keyword evidence="1" id="KW-1133">Transmembrane helix</keyword>
<dbReference type="AlphaFoldDB" id="A0A0C3EBT4"/>
<gene>
    <name evidence="2" type="ORF">SCLCIDRAFT_468390</name>
</gene>
<feature type="transmembrane region" description="Helical" evidence="1">
    <location>
        <begin position="96"/>
        <end position="124"/>
    </location>
</feature>
<evidence type="ECO:0000256" key="1">
    <source>
        <dbReference type="SAM" id="Phobius"/>
    </source>
</evidence>
<evidence type="ECO:0000313" key="3">
    <source>
        <dbReference type="Proteomes" id="UP000053989"/>
    </source>
</evidence>
<keyword evidence="1" id="KW-0812">Transmembrane</keyword>
<dbReference type="Proteomes" id="UP000053989">
    <property type="component" value="Unassembled WGS sequence"/>
</dbReference>